<feature type="binding site" evidence="11">
    <location>
        <position position="200"/>
    </location>
    <ligand>
        <name>Ca(2+)</name>
        <dbReference type="ChEBI" id="CHEBI:29108"/>
        <label>2</label>
    </ligand>
</feature>
<evidence type="ECO:0000259" key="16">
    <source>
        <dbReference type="PROSITE" id="PS50873"/>
    </source>
</evidence>
<dbReference type="PROSITE" id="PS50873">
    <property type="entry name" value="PEROXIDASE_4"/>
    <property type="match status" value="1"/>
</dbReference>
<feature type="binding site" description="axial binding residue" evidence="11">
    <location>
        <position position="199"/>
    </location>
    <ligand>
        <name>heme b</name>
        <dbReference type="ChEBI" id="CHEBI:60344"/>
    </ligand>
    <ligandPart>
        <name>Fe</name>
        <dbReference type="ChEBI" id="CHEBI:18248"/>
    </ligandPart>
</feature>
<feature type="binding site" evidence="11">
    <location>
        <position position="91"/>
    </location>
    <ligand>
        <name>Ca(2+)</name>
        <dbReference type="ChEBI" id="CHEBI:29108"/>
        <label>1</label>
    </ligand>
</feature>
<dbReference type="AlphaFoldDB" id="Q3L2T9"/>
<evidence type="ECO:0000256" key="7">
    <source>
        <dbReference type="ARBA" id="ARBA00023004"/>
    </source>
</evidence>
<keyword evidence="3 11" id="KW-0349">Heme</keyword>
<dbReference type="PRINTS" id="PR00462">
    <property type="entry name" value="LIGNINASE"/>
</dbReference>
<dbReference type="BRENDA" id="1.11.1.14">
    <property type="organism ID" value="4758"/>
</dbReference>
<feature type="disulfide bond" evidence="13">
    <location>
        <begin position="57"/>
        <end position="143"/>
    </location>
</feature>
<feature type="signal peptide" evidence="14">
    <location>
        <begin position="1"/>
        <end position="18"/>
    </location>
</feature>
<dbReference type="GO" id="GO:0020037">
    <property type="term" value="F:heme binding"/>
    <property type="evidence" value="ECO:0007669"/>
    <property type="project" value="UniProtKB-UniRule"/>
</dbReference>
<feature type="binding site" evidence="11">
    <location>
        <position position="93"/>
    </location>
    <ligand>
        <name>Ca(2+)</name>
        <dbReference type="ChEBI" id="CHEBI:29108"/>
        <label>1</label>
    </ligand>
</feature>
<dbReference type="Gene3D" id="1.10.520.10">
    <property type="match status" value="1"/>
</dbReference>
<name>Q3L2T9_PHLRA</name>
<keyword evidence="4 11" id="KW-0479">Metal-binding</keyword>
<gene>
    <name evidence="17" type="primary">lip4</name>
</gene>
<evidence type="ECO:0000256" key="12">
    <source>
        <dbReference type="PIRSR" id="PIRSR601621-3"/>
    </source>
</evidence>
<evidence type="ECO:0000256" key="3">
    <source>
        <dbReference type="ARBA" id="ARBA00022617"/>
    </source>
</evidence>
<keyword evidence="8" id="KW-0325">Glycoprotein</keyword>
<evidence type="ECO:0000256" key="2">
    <source>
        <dbReference type="ARBA" id="ARBA00022559"/>
    </source>
</evidence>
<dbReference type="PANTHER" id="PTHR31356:SF66">
    <property type="entry name" value="CATALASE-PEROXIDASE"/>
    <property type="match status" value="1"/>
</dbReference>
<keyword evidence="7 11" id="KW-0408">Iron</keyword>
<dbReference type="Pfam" id="PF00141">
    <property type="entry name" value="peroxidase"/>
    <property type="match status" value="1"/>
</dbReference>
<keyword evidence="13" id="KW-1015">Disulfide bond</keyword>
<dbReference type="PROSITE" id="PS00436">
    <property type="entry name" value="PEROXIDASE_2"/>
    <property type="match status" value="1"/>
</dbReference>
<dbReference type="GO" id="GO:0000302">
    <property type="term" value="P:response to reactive oxygen species"/>
    <property type="evidence" value="ECO:0007669"/>
    <property type="project" value="TreeGrafter"/>
</dbReference>
<dbReference type="PRINTS" id="PR00458">
    <property type="entry name" value="PEROXIDASE"/>
</dbReference>
<feature type="region of interest" description="Disordered" evidence="15">
    <location>
        <begin position="341"/>
        <end position="361"/>
    </location>
</feature>
<evidence type="ECO:0000256" key="4">
    <source>
        <dbReference type="ARBA" id="ARBA00022723"/>
    </source>
</evidence>
<dbReference type="EMBL" id="AY745250">
    <property type="protein sequence ID" value="AAW66483.1"/>
    <property type="molecule type" value="Genomic_DNA"/>
</dbReference>
<protein>
    <recommendedName>
        <fullName evidence="14">Peroxidase</fullName>
        <ecNumber evidence="14">1.11.1.-</ecNumber>
    </recommendedName>
</protein>
<dbReference type="InterPro" id="IPR019794">
    <property type="entry name" value="Peroxidases_AS"/>
</dbReference>
<feature type="binding site" evidence="11">
    <location>
        <position position="217"/>
    </location>
    <ligand>
        <name>Ca(2+)</name>
        <dbReference type="ChEBI" id="CHEBI:29108"/>
        <label>2</label>
    </ligand>
</feature>
<feature type="disulfide bond" evidence="13">
    <location>
        <begin position="272"/>
        <end position="337"/>
    </location>
</feature>
<dbReference type="InterPro" id="IPR044831">
    <property type="entry name" value="Ccp1-like"/>
</dbReference>
<dbReference type="GO" id="GO:0046872">
    <property type="term" value="F:metal ion binding"/>
    <property type="evidence" value="ECO:0007669"/>
    <property type="project" value="UniProtKB-UniRule"/>
</dbReference>
<dbReference type="InterPro" id="IPR001621">
    <property type="entry name" value="Ligninase"/>
</dbReference>
<evidence type="ECO:0000256" key="14">
    <source>
        <dbReference type="RuleBase" id="RU363051"/>
    </source>
</evidence>
<evidence type="ECO:0000256" key="15">
    <source>
        <dbReference type="SAM" id="MobiDB-lite"/>
    </source>
</evidence>
<proteinExistence type="inferred from homology"/>
<evidence type="ECO:0000256" key="11">
    <source>
        <dbReference type="PIRSR" id="PIRSR601621-2"/>
    </source>
</evidence>
<dbReference type="Pfam" id="PF11895">
    <property type="entry name" value="Peroxidase_ext"/>
    <property type="match status" value="1"/>
</dbReference>
<evidence type="ECO:0000256" key="13">
    <source>
        <dbReference type="PIRSR" id="PIRSR601621-4"/>
    </source>
</evidence>
<comment type="cofactor">
    <cofactor evidence="11">
        <name>heme b</name>
        <dbReference type="ChEBI" id="CHEBI:60344"/>
    </cofactor>
    <text evidence="11">Binds 1 heme b (iron(II)-protoporphyrin IX) group per subunit.</text>
</comment>
<dbReference type="GO" id="GO:0034599">
    <property type="term" value="P:cellular response to oxidative stress"/>
    <property type="evidence" value="ECO:0007669"/>
    <property type="project" value="InterPro"/>
</dbReference>
<keyword evidence="9" id="KW-0439">Lignin degradation</keyword>
<feature type="chain" id="PRO_5006993418" description="Peroxidase" evidence="14">
    <location>
        <begin position="19"/>
        <end position="361"/>
    </location>
</feature>
<feature type="disulfide bond" evidence="13">
    <location>
        <begin position="27"/>
        <end position="39"/>
    </location>
</feature>
<keyword evidence="2 14" id="KW-0575">Peroxidase</keyword>
<dbReference type="PeroxiBase" id="2400">
    <property type="entry name" value="PrLiP04"/>
</dbReference>
<dbReference type="InterPro" id="IPR002016">
    <property type="entry name" value="Haem_peroxidase"/>
</dbReference>
<evidence type="ECO:0000256" key="9">
    <source>
        <dbReference type="ARBA" id="ARBA00023185"/>
    </source>
</evidence>
<keyword evidence="5 14" id="KW-0732">Signal</keyword>
<dbReference type="Gene3D" id="1.10.420.10">
    <property type="entry name" value="Peroxidase, domain 2"/>
    <property type="match status" value="1"/>
</dbReference>
<reference evidence="17" key="1">
    <citation type="submission" date="2004-09" db="EMBL/GenBank/DDBJ databases">
        <authorList>
            <person name="Hilden K."/>
        </authorList>
    </citation>
    <scope>NUCLEOTIDE SEQUENCE</scope>
    <source>
        <strain evidence="17">79</strain>
    </source>
</reference>
<accession>Q3L2T9</accession>
<evidence type="ECO:0000256" key="8">
    <source>
        <dbReference type="ARBA" id="ARBA00023180"/>
    </source>
</evidence>
<evidence type="ECO:0000256" key="5">
    <source>
        <dbReference type="ARBA" id="ARBA00022729"/>
    </source>
</evidence>
<comment type="cofactor">
    <cofactor evidence="11 14">
        <name>Ca(2+)</name>
        <dbReference type="ChEBI" id="CHEBI:29108"/>
    </cofactor>
    <text evidence="11 14">Binds 2 calcium ions per subunit.</text>
</comment>
<evidence type="ECO:0000256" key="6">
    <source>
        <dbReference type="ARBA" id="ARBA00023002"/>
    </source>
</evidence>
<reference evidence="17" key="2">
    <citation type="journal article" date="2006" name="Curr. Genet.">
        <title>Expression on wood, molecular cloning and characterization of three lignin peroxidase (LiP) encoding genes of the white rot fungus Phlebia radiata.</title>
        <authorList>
            <person name="Hilden K.S."/>
            <person name="Makela M.R."/>
            <person name="Hakala T.K."/>
            <person name="Hatakka A."/>
            <person name="Lundell T."/>
        </authorList>
    </citation>
    <scope>NUCLEOTIDE SEQUENCE</scope>
    <source>
        <strain evidence="17">79</strain>
    </source>
</reference>
<feature type="binding site" evidence="11">
    <location>
        <position position="224"/>
    </location>
    <ligand>
        <name>Ca(2+)</name>
        <dbReference type="ChEBI" id="CHEBI:29108"/>
        <label>2</label>
    </ligand>
</feature>
<sequence length="361" mass="38495">MAFKQLIGAVALALAASAATVNRRATCADGTQLVNAECCALIKVRDDLQKNMFRNECGDEAHEALRLTFHDAIAISPALEAEGKFGGGGADGSIMIFSKTETAFHPNIGLDEVVESFRPFQERSGMGVADFIQFSGAVGTSNCPGAPVLNVSIGRTDATRPAPDGLVPEPFHDVDTILARFADAGEFDELETVWFLIAHSVAAQNDIDPTVSHAPFDSTPEIMDGQFFIETQLRGEGFIGKAGIEGVAKSPVRGEFRLQSDELLARDNRTACEWQSFGTDQAKLQNRFQFIFQAMGELGTDPTTLIDCSDVLPTPPDLTTVPHFPAGVSINDVQAACAETPFPTLPTDPGPATAVAPVPRD</sequence>
<dbReference type="GO" id="GO:0004601">
    <property type="term" value="F:peroxidase activity"/>
    <property type="evidence" value="ECO:0007669"/>
    <property type="project" value="UniProtKB-KW"/>
</dbReference>
<feature type="binding site" evidence="11">
    <location>
        <position position="219"/>
    </location>
    <ligand>
        <name>Ca(2+)</name>
        <dbReference type="ChEBI" id="CHEBI:29108"/>
        <label>2</label>
    </ligand>
</feature>
<evidence type="ECO:0000256" key="10">
    <source>
        <dbReference type="PIRSR" id="PIRSR601621-1"/>
    </source>
</evidence>
<dbReference type="PANTHER" id="PTHR31356">
    <property type="entry name" value="THYLAKOID LUMENAL 29 KDA PROTEIN, CHLOROPLASTIC-RELATED"/>
    <property type="match status" value="1"/>
</dbReference>
<dbReference type="InterPro" id="IPR010255">
    <property type="entry name" value="Haem_peroxidase_sf"/>
</dbReference>
<feature type="domain" description="Plant heme peroxidase family profile" evidence="16">
    <location>
        <begin position="65"/>
        <end position="341"/>
    </location>
</feature>
<dbReference type="InterPro" id="IPR024589">
    <property type="entry name" value="Ligninase_C"/>
</dbReference>
<comment type="similarity">
    <text evidence="1 14">Belongs to the peroxidase family. Ligninase subfamily.</text>
</comment>
<organism evidence="17">
    <name type="scientific">Phlebia radiata</name>
    <name type="common">White-rot fungus</name>
    <dbReference type="NCBI Taxonomy" id="5308"/>
    <lineage>
        <taxon>Eukaryota</taxon>
        <taxon>Fungi</taxon>
        <taxon>Dikarya</taxon>
        <taxon>Basidiomycota</taxon>
        <taxon>Agaricomycotina</taxon>
        <taxon>Agaricomycetes</taxon>
        <taxon>Polyporales</taxon>
        <taxon>Meruliaceae</taxon>
        <taxon>Phlebia</taxon>
    </lineage>
</organism>
<feature type="active site" description="Proton acceptor" evidence="10">
    <location>
        <position position="70"/>
    </location>
</feature>
<evidence type="ECO:0000256" key="1">
    <source>
        <dbReference type="ARBA" id="ARBA00006089"/>
    </source>
</evidence>
<keyword evidence="11 14" id="KW-0106">Calcium</keyword>
<feature type="binding site" evidence="11">
    <location>
        <position position="71"/>
    </location>
    <ligand>
        <name>Ca(2+)</name>
        <dbReference type="ChEBI" id="CHEBI:29108"/>
        <label>1</label>
    </ligand>
</feature>
<dbReference type="CDD" id="cd00692">
    <property type="entry name" value="ligninase"/>
    <property type="match status" value="1"/>
</dbReference>
<dbReference type="EC" id="1.11.1.-" evidence="14"/>
<feature type="site" description="Transition state stabilizer" evidence="12">
    <location>
        <position position="66"/>
    </location>
</feature>
<dbReference type="GO" id="GO:0046274">
    <property type="term" value="P:lignin catabolic process"/>
    <property type="evidence" value="ECO:0007669"/>
    <property type="project" value="UniProtKB-KW"/>
</dbReference>
<evidence type="ECO:0000313" key="17">
    <source>
        <dbReference type="EMBL" id="AAW66483.1"/>
    </source>
</evidence>
<dbReference type="SUPFAM" id="SSF48113">
    <property type="entry name" value="Heme-dependent peroxidases"/>
    <property type="match status" value="1"/>
</dbReference>
<keyword evidence="6 14" id="KW-0560">Oxidoreductase</keyword>
<dbReference type="GO" id="GO:0042744">
    <property type="term" value="P:hydrogen peroxide catabolic process"/>
    <property type="evidence" value="ECO:0007669"/>
    <property type="project" value="TreeGrafter"/>
</dbReference>
<feature type="binding site" evidence="11">
    <location>
        <position position="89"/>
    </location>
    <ligand>
        <name>Ca(2+)</name>
        <dbReference type="ChEBI" id="CHEBI:29108"/>
        <label>1</label>
    </ligand>
</feature>
<feature type="disulfide bond" evidence="13">
    <location>
        <begin position="38"/>
        <end position="308"/>
    </location>
</feature>